<feature type="transmembrane region" description="Helical" evidence="2">
    <location>
        <begin position="12"/>
        <end position="35"/>
    </location>
</feature>
<keyword evidence="2" id="KW-0812">Transmembrane</keyword>
<proteinExistence type="predicted"/>
<evidence type="ECO:0000256" key="1">
    <source>
        <dbReference type="SAM" id="MobiDB-lite"/>
    </source>
</evidence>
<protein>
    <recommendedName>
        <fullName evidence="5">MARVEL domain-containing protein</fullName>
    </recommendedName>
</protein>
<feature type="compositionally biased region" description="Polar residues" evidence="1">
    <location>
        <begin position="246"/>
        <end position="257"/>
    </location>
</feature>
<feature type="transmembrane region" description="Helical" evidence="2">
    <location>
        <begin position="132"/>
        <end position="156"/>
    </location>
</feature>
<feature type="compositionally biased region" description="Low complexity" evidence="1">
    <location>
        <begin position="258"/>
        <end position="285"/>
    </location>
</feature>
<evidence type="ECO:0000313" key="4">
    <source>
        <dbReference type="Proteomes" id="UP000738325"/>
    </source>
</evidence>
<organism evidence="3 4">
    <name type="scientific">Dissophora globulifera</name>
    <dbReference type="NCBI Taxonomy" id="979702"/>
    <lineage>
        <taxon>Eukaryota</taxon>
        <taxon>Fungi</taxon>
        <taxon>Fungi incertae sedis</taxon>
        <taxon>Mucoromycota</taxon>
        <taxon>Mortierellomycotina</taxon>
        <taxon>Mortierellomycetes</taxon>
        <taxon>Mortierellales</taxon>
        <taxon>Mortierellaceae</taxon>
        <taxon>Dissophora</taxon>
    </lineage>
</organism>
<evidence type="ECO:0000256" key="2">
    <source>
        <dbReference type="SAM" id="Phobius"/>
    </source>
</evidence>
<comment type="caution">
    <text evidence="3">The sequence shown here is derived from an EMBL/GenBank/DDBJ whole genome shotgun (WGS) entry which is preliminary data.</text>
</comment>
<feature type="compositionally biased region" description="Basic and acidic residues" evidence="1">
    <location>
        <begin position="186"/>
        <end position="204"/>
    </location>
</feature>
<sequence length="291" mass="32279">MKLSPTSITLFLVQVSTFLSGVIVVVCCCLYVSAYPKSPEAESLSPIALGTLSFALLSTLITVILVLRQKSGHTIRSIIESFWVILATALWVLAAVGGIAKPANGMNHLSCKVLPSGKETSDPNFIRACQSMFASTAFCIVTALLFIVTAIMRFVFSIKRSFQERKNRHKQVGGHYKLSLTPSQYRRQEKADEEEGKRLKGAGEHEEETTLDGDSYDHSKAASTSDGHFSENVYRDPVITTLPATLSAPDSQSAYNTQLQMQQQQQQQYQHQQHQQQQQTSWAQQPAYAPY</sequence>
<evidence type="ECO:0008006" key="5">
    <source>
        <dbReference type="Google" id="ProtNLM"/>
    </source>
</evidence>
<reference evidence="3" key="1">
    <citation type="journal article" date="2020" name="Fungal Divers.">
        <title>Resolving the Mortierellaceae phylogeny through synthesis of multi-gene phylogenetics and phylogenomics.</title>
        <authorList>
            <person name="Vandepol N."/>
            <person name="Liber J."/>
            <person name="Desiro A."/>
            <person name="Na H."/>
            <person name="Kennedy M."/>
            <person name="Barry K."/>
            <person name="Grigoriev I.V."/>
            <person name="Miller A.N."/>
            <person name="O'Donnell K."/>
            <person name="Stajich J.E."/>
            <person name="Bonito G."/>
        </authorList>
    </citation>
    <scope>NUCLEOTIDE SEQUENCE</scope>
    <source>
        <strain evidence="3">REB-010B</strain>
    </source>
</reference>
<dbReference type="Proteomes" id="UP000738325">
    <property type="component" value="Unassembled WGS sequence"/>
</dbReference>
<dbReference type="OrthoDB" id="2437165at2759"/>
<dbReference type="EMBL" id="JAAAIP010000162">
    <property type="protein sequence ID" value="KAG0324128.1"/>
    <property type="molecule type" value="Genomic_DNA"/>
</dbReference>
<gene>
    <name evidence="3" type="ORF">BGZ99_002187</name>
</gene>
<keyword evidence="4" id="KW-1185">Reference proteome</keyword>
<name>A0A9P6RQP1_9FUNG</name>
<feature type="transmembrane region" description="Helical" evidence="2">
    <location>
        <begin position="79"/>
        <end position="100"/>
    </location>
</feature>
<feature type="region of interest" description="Disordered" evidence="1">
    <location>
        <begin position="173"/>
        <end position="232"/>
    </location>
</feature>
<accession>A0A9P6RQP1</accession>
<dbReference type="AlphaFoldDB" id="A0A9P6RQP1"/>
<evidence type="ECO:0000313" key="3">
    <source>
        <dbReference type="EMBL" id="KAG0324128.1"/>
    </source>
</evidence>
<feature type="transmembrane region" description="Helical" evidence="2">
    <location>
        <begin position="47"/>
        <end position="67"/>
    </location>
</feature>
<keyword evidence="2" id="KW-0472">Membrane</keyword>
<feature type="region of interest" description="Disordered" evidence="1">
    <location>
        <begin position="246"/>
        <end position="291"/>
    </location>
</feature>
<keyword evidence="2" id="KW-1133">Transmembrane helix</keyword>